<evidence type="ECO:0000259" key="23">
    <source>
        <dbReference type="Pfam" id="PF03104"/>
    </source>
</evidence>
<dbReference type="Gene3D" id="1.10.132.60">
    <property type="entry name" value="DNA polymerase family B, C-terminal domain"/>
    <property type="match status" value="1"/>
</dbReference>
<dbReference type="InterPro" id="IPR006134">
    <property type="entry name" value="DNA-dir_DNA_pol_B_multi_dom"/>
</dbReference>
<feature type="domain" description="DNA-directed DNA polymerase family B multifunctional" evidence="22">
    <location>
        <begin position="978"/>
        <end position="1446"/>
    </location>
</feature>
<evidence type="ECO:0000256" key="1">
    <source>
        <dbReference type="ARBA" id="ARBA00001966"/>
    </source>
</evidence>
<dbReference type="GO" id="GO:0005634">
    <property type="term" value="C:nucleus"/>
    <property type="evidence" value="ECO:0007669"/>
    <property type="project" value="UniProtKB-SubCell"/>
</dbReference>
<dbReference type="PRINTS" id="PR00106">
    <property type="entry name" value="DNAPOLB"/>
</dbReference>
<accession>A0A8H4R4M0</accession>
<name>A0A8H4R4M0_9AGAR</name>
<evidence type="ECO:0000256" key="11">
    <source>
        <dbReference type="ARBA" id="ARBA00022833"/>
    </source>
</evidence>
<dbReference type="Pfam" id="PF14260">
    <property type="entry name" value="zf-C4pol"/>
    <property type="match status" value="1"/>
</dbReference>
<dbReference type="EMBL" id="JAACJL010000001">
    <property type="protein sequence ID" value="KAF4623330.1"/>
    <property type="molecule type" value="Genomic_DNA"/>
</dbReference>
<comment type="cofactor">
    <cofactor evidence="1 20">
        <name>[4Fe-4S] cluster</name>
        <dbReference type="ChEBI" id="CHEBI:49883"/>
    </cofactor>
</comment>
<comment type="subunit">
    <text evidence="19">Forms DNA polymerase zeta with REV7.</text>
</comment>
<dbReference type="FunFam" id="3.30.420.10:FF:000024">
    <property type="entry name" value="DNA polymerase zeta catalytic subunit"/>
    <property type="match status" value="1"/>
</dbReference>
<keyword evidence="13 20" id="KW-0408">Iron</keyword>
<evidence type="ECO:0000259" key="24">
    <source>
        <dbReference type="Pfam" id="PF14260"/>
    </source>
</evidence>
<evidence type="ECO:0000256" key="2">
    <source>
        <dbReference type="ARBA" id="ARBA00004123"/>
    </source>
</evidence>
<evidence type="ECO:0000256" key="4">
    <source>
        <dbReference type="ARBA" id="ARBA00022485"/>
    </source>
</evidence>
<dbReference type="InterPro" id="IPR006172">
    <property type="entry name" value="DNA-dir_DNA_pol_B"/>
</dbReference>
<evidence type="ECO:0000313" key="28">
    <source>
        <dbReference type="Proteomes" id="UP000521872"/>
    </source>
</evidence>
<evidence type="ECO:0000256" key="8">
    <source>
        <dbReference type="ARBA" id="ARBA00022723"/>
    </source>
</evidence>
<dbReference type="GO" id="GO:0000724">
    <property type="term" value="P:double-strand break repair via homologous recombination"/>
    <property type="evidence" value="ECO:0007669"/>
    <property type="project" value="TreeGrafter"/>
</dbReference>
<evidence type="ECO:0000313" key="27">
    <source>
        <dbReference type="EMBL" id="KAF4623330.1"/>
    </source>
</evidence>
<evidence type="ECO:0000256" key="12">
    <source>
        <dbReference type="ARBA" id="ARBA00022932"/>
    </source>
</evidence>
<keyword evidence="4 20" id="KW-0004">4Fe-4S</keyword>
<dbReference type="Pfam" id="PF24065">
    <property type="entry name" value="REV3_N"/>
    <property type="match status" value="1"/>
</dbReference>
<dbReference type="Gene3D" id="3.90.1600.10">
    <property type="entry name" value="Palm domain of DNA polymerase"/>
    <property type="match status" value="1"/>
</dbReference>
<dbReference type="GO" id="GO:0000166">
    <property type="term" value="F:nucleotide binding"/>
    <property type="evidence" value="ECO:0007669"/>
    <property type="project" value="InterPro"/>
</dbReference>
<dbReference type="GO" id="GO:0008270">
    <property type="term" value="F:zinc ion binding"/>
    <property type="evidence" value="ECO:0007669"/>
    <property type="project" value="UniProtKB-KW"/>
</dbReference>
<sequence>MSRDGAPTTQELAKLQVSINQIDYVLVPPGNLDNSTLPKVPVLRIFGTSSAGKKACVHIHQVYPYFFVEYKGDIEPRHVKRYISKLFCSLNHAIALSLKRNPHSSKSQFIRAILLVKGVHFYGFHSSYSPFLKILVVDPTYVTRIVTILQSGSVMNTCFTVYESHLSFVLQFLSDFGLYGCGKIELEEVLERCPEVAEEQGDPSSAEASSAMKFDPSPYFRESRLPLEVDAIAPHILNRRRLKARNWHHQLNMPAVDYQESEPSVPSVSELWEDERNHRKALGLNPSPEIPVDLSESSRAGGGEWVAEARWWEEIRKRIESDKPAAQPAMPNRTPEWEHSVMTTFESVEAIWEKQFRTWRPSKRENDLEASAKYDSDRQFSWDDNSSDQASDGIEYNVEVDISMLSDQDMVQLAEEEDYPNKETLLDPFQEENDHHVEEVDEDFGAGNDLALGEIVQDEELPDPFQDNNGDEARTPTQTEAPPTPSAREGQDRGSPTPTKELEGIPPVINCDPVLDLTTTESNTVEMHTPRGESLVDDAPEIITERHTQDPQVEAAEALRESQSLKNRSLVTARAVQLSHAFESCKAINSNQFVYSVTAPTPSYIKGSFEAFGLPIKVYQPPYYSKDNDVPDAPKEYAGLVYRLKGGTGIATLEEWSTPLVSGLMKASPATFLDSAGVGGWEYAGDPPSVKEVRRFLRKERASKGRSLAFRAKLTSQIEGPTQFNVYGFKTAPVQNASATRESANLSVLSVEIFVPTHDNKVPDPETDEITALTYAFQVTEADSIHTGALVLQNPALHKERLRHIRLQTFPTELELLNCLADLVNDFDPDILTGWELQLQSWGYIQARSKTYGLDFADLVSRAPSGNTRPTDDQWSFRKTSTFKVAGRHVLNLWRIMRSERPLSIYSFENVVFEVLRKRVPKYSYQAMTQLFESSTPGHTSAMLSHLSMRATTNLELLDETETITKTAEFARVFGVDFFSVLSRGSQFKVESFMFRIAKPESFVLISPSKSDVGKQNAAECMPLIMEPASAFYSSPLLVLDFQSLYPSIMIAYNYCYSTCLGRVSTFKGTYKFGVVNDLDISSALLEKLQGNINVAPNGIMYVKQNVRKGLLGRMLTELLDTRVMVKQAMKRVGNDKARKRVLDARQLSLKYIANVTYGYTSASFSGRMPAVEIADSIVQSGRETLEKVLPKTFLLLNGEQRQADFWFMRSFLARRLTTHVQVVYGDTDSVFVYLPGKTKEEAFAIGAEIADTITAMNPAPIKLKFEKVYHPCVLLAKKRYVGFKYENIDDAEPVFDAKGIETVRRDGVLAQRKMVEHCLKTLFRTQDLSEVKDYCCRSWTKLLENKAPVHDFIFAKEVKMGTYNDKGPPPPGVLVAARKMVNEPHAEAQYGDRIPYVIVRSSESGVRLVDRAMDPLEFMNDDQLQLDALYYITRVLIPPLERIFNLVGADIKQWFNEMPKSNQIAELVSPKKPKPGTPARPPEKPNIDLHFLHVRCLSCGEPSPSYVCYTCLISPQESITRLGFQIKKKEKRLKDSHLICSTCTGLSPADPILCESLDCPWFYARRKAEAEMEMVPLYVELSEELEREIEHEDEEGREVGDYVDWEVDLEYESEPPSEYDHMEE</sequence>
<dbReference type="InterPro" id="IPR017964">
    <property type="entry name" value="DNA-dir_DNA_pol_B_CS"/>
</dbReference>
<evidence type="ECO:0000256" key="15">
    <source>
        <dbReference type="ARBA" id="ARBA00023125"/>
    </source>
</evidence>
<dbReference type="InterPro" id="IPR030559">
    <property type="entry name" value="PolZ_Rev3"/>
</dbReference>
<dbReference type="InterPro" id="IPR036397">
    <property type="entry name" value="RNaseH_sf"/>
</dbReference>
<dbReference type="GO" id="GO:0003677">
    <property type="term" value="F:DNA binding"/>
    <property type="evidence" value="ECO:0007669"/>
    <property type="project" value="UniProtKB-KW"/>
</dbReference>
<keyword evidence="17 20" id="KW-0539">Nucleus</keyword>
<reference evidence="27 28" key="1">
    <citation type="submission" date="2019-12" db="EMBL/GenBank/DDBJ databases">
        <authorList>
            <person name="Floudas D."/>
            <person name="Bentzer J."/>
            <person name="Ahren D."/>
            <person name="Johansson T."/>
            <person name="Persson P."/>
            <person name="Tunlid A."/>
        </authorList>
    </citation>
    <scope>NUCLEOTIDE SEQUENCE [LARGE SCALE GENOMIC DNA]</scope>
    <source>
        <strain evidence="27 28">CBS 102.39</strain>
    </source>
</reference>
<keyword evidence="10 20" id="KW-0863">Zinc-finger</keyword>
<feature type="compositionally biased region" description="Basic and acidic residues" evidence="21">
    <location>
        <begin position="365"/>
        <end position="381"/>
    </location>
</feature>
<keyword evidence="6 20" id="KW-0548">Nucleotidyltransferase</keyword>
<evidence type="ECO:0000256" key="10">
    <source>
        <dbReference type="ARBA" id="ARBA00022771"/>
    </source>
</evidence>
<feature type="domain" description="DNA polymerase delta/zeta catalytic subunit N-terminal" evidence="25">
    <location>
        <begin position="61"/>
        <end position="142"/>
    </location>
</feature>
<evidence type="ECO:0000256" key="19">
    <source>
        <dbReference type="ARBA" id="ARBA00066055"/>
    </source>
</evidence>
<keyword evidence="16" id="KW-0234">DNA repair</keyword>
<evidence type="ECO:0000256" key="21">
    <source>
        <dbReference type="SAM" id="MobiDB-lite"/>
    </source>
</evidence>
<evidence type="ECO:0000256" key="3">
    <source>
        <dbReference type="ARBA" id="ARBA00005755"/>
    </source>
</evidence>
<evidence type="ECO:0000256" key="13">
    <source>
        <dbReference type="ARBA" id="ARBA00023004"/>
    </source>
</evidence>
<dbReference type="EC" id="2.7.7.7" evidence="20"/>
<dbReference type="InterPro" id="IPR043502">
    <property type="entry name" value="DNA/RNA_pol_sf"/>
</dbReference>
<dbReference type="SMART" id="SM00486">
    <property type="entry name" value="POLBc"/>
    <property type="match status" value="1"/>
</dbReference>
<evidence type="ECO:0000256" key="5">
    <source>
        <dbReference type="ARBA" id="ARBA00022679"/>
    </source>
</evidence>
<dbReference type="PANTHER" id="PTHR45812:SF1">
    <property type="entry name" value="DNA POLYMERASE ZETA CATALYTIC SUBUNIT"/>
    <property type="match status" value="1"/>
</dbReference>
<dbReference type="Proteomes" id="UP000521872">
    <property type="component" value="Unassembled WGS sequence"/>
</dbReference>
<feature type="region of interest" description="Disordered" evidence="21">
    <location>
        <begin position="461"/>
        <end position="513"/>
    </location>
</feature>
<feature type="domain" description="DNA polymerase zeta catalytic subunit N-terminal" evidence="26">
    <location>
        <begin position="15"/>
        <end position="60"/>
    </location>
</feature>
<keyword evidence="28" id="KW-1185">Reference proteome</keyword>
<dbReference type="GO" id="GO:0016035">
    <property type="term" value="C:zeta DNA polymerase complex"/>
    <property type="evidence" value="ECO:0007669"/>
    <property type="project" value="InterPro"/>
</dbReference>
<keyword evidence="8 20" id="KW-0479">Metal-binding</keyword>
<keyword evidence="15 20" id="KW-0238">DNA-binding</keyword>
<proteinExistence type="inferred from homology"/>
<evidence type="ECO:0000256" key="18">
    <source>
        <dbReference type="ARBA" id="ARBA00049244"/>
    </source>
</evidence>
<dbReference type="SUPFAM" id="SSF53098">
    <property type="entry name" value="Ribonuclease H-like"/>
    <property type="match status" value="1"/>
</dbReference>
<evidence type="ECO:0000256" key="17">
    <source>
        <dbReference type="ARBA" id="ARBA00023242"/>
    </source>
</evidence>
<feature type="region of interest" description="Disordered" evidence="21">
    <location>
        <begin position="365"/>
        <end position="391"/>
    </location>
</feature>
<gene>
    <name evidence="27" type="ORF">D9613_001815</name>
</gene>
<evidence type="ECO:0000256" key="14">
    <source>
        <dbReference type="ARBA" id="ARBA00023014"/>
    </source>
</evidence>
<evidence type="ECO:0000256" key="7">
    <source>
        <dbReference type="ARBA" id="ARBA00022705"/>
    </source>
</evidence>
<feature type="domain" description="DNA-directed DNA polymerase family B exonuclease" evidence="23">
    <location>
        <begin position="739"/>
        <end position="911"/>
    </location>
</feature>
<comment type="subcellular location">
    <subcellularLocation>
        <location evidence="2 20">Nucleus</location>
    </subcellularLocation>
</comment>
<evidence type="ECO:0000256" key="16">
    <source>
        <dbReference type="ARBA" id="ARBA00023204"/>
    </source>
</evidence>
<dbReference type="GO" id="GO:0051539">
    <property type="term" value="F:4 iron, 4 sulfur cluster binding"/>
    <property type="evidence" value="ECO:0007669"/>
    <property type="project" value="UniProtKB-KW"/>
</dbReference>
<keyword evidence="9" id="KW-0227">DNA damage</keyword>
<dbReference type="SUPFAM" id="SSF56672">
    <property type="entry name" value="DNA/RNA polymerases"/>
    <property type="match status" value="1"/>
</dbReference>
<dbReference type="InterPro" id="IPR012337">
    <property type="entry name" value="RNaseH-like_sf"/>
</dbReference>
<dbReference type="FunFam" id="1.10.287.690:FF:000002">
    <property type="entry name" value="DNA polymerase zeta"/>
    <property type="match status" value="1"/>
</dbReference>
<dbReference type="PROSITE" id="PS00116">
    <property type="entry name" value="DNA_POLYMERASE_B"/>
    <property type="match status" value="1"/>
</dbReference>
<dbReference type="PANTHER" id="PTHR45812">
    <property type="entry name" value="DNA POLYMERASE ZETA CATALYTIC SUBUNIT"/>
    <property type="match status" value="1"/>
</dbReference>
<keyword evidence="14 20" id="KW-0411">Iron-sulfur</keyword>
<protein>
    <recommendedName>
        <fullName evidence="20">DNA polymerase</fullName>
        <ecNumber evidence="20">2.7.7.7</ecNumber>
    </recommendedName>
</protein>
<dbReference type="InterPro" id="IPR025687">
    <property type="entry name" value="Znf-C4pol"/>
</dbReference>
<evidence type="ECO:0000259" key="25">
    <source>
        <dbReference type="Pfam" id="PF24055"/>
    </source>
</evidence>
<evidence type="ECO:0000256" key="20">
    <source>
        <dbReference type="RuleBase" id="RU000442"/>
    </source>
</evidence>
<organism evidence="27 28">
    <name type="scientific">Agrocybe pediades</name>
    <dbReference type="NCBI Taxonomy" id="84607"/>
    <lineage>
        <taxon>Eukaryota</taxon>
        <taxon>Fungi</taxon>
        <taxon>Dikarya</taxon>
        <taxon>Basidiomycota</taxon>
        <taxon>Agaricomycotina</taxon>
        <taxon>Agaricomycetes</taxon>
        <taxon>Agaricomycetidae</taxon>
        <taxon>Agaricales</taxon>
        <taxon>Agaricineae</taxon>
        <taxon>Strophariaceae</taxon>
        <taxon>Agrocybe</taxon>
    </lineage>
</organism>
<dbReference type="GO" id="GO:0006260">
    <property type="term" value="P:DNA replication"/>
    <property type="evidence" value="ECO:0007669"/>
    <property type="project" value="UniProtKB-KW"/>
</dbReference>
<dbReference type="InterPro" id="IPR042087">
    <property type="entry name" value="DNA_pol_B_thumb"/>
</dbReference>
<comment type="caution">
    <text evidence="27">The sequence shown here is derived from an EMBL/GenBank/DDBJ whole genome shotgun (WGS) entry which is preliminary data.</text>
</comment>
<dbReference type="Pfam" id="PF03104">
    <property type="entry name" value="DNA_pol_B_exo1"/>
    <property type="match status" value="1"/>
</dbReference>
<keyword evidence="5 20" id="KW-0808">Transferase</keyword>
<feature type="domain" description="C4-type zinc-finger of DNA polymerase delta" evidence="24">
    <location>
        <begin position="1497"/>
        <end position="1566"/>
    </location>
</feature>
<dbReference type="Pfam" id="PF00136">
    <property type="entry name" value="DNA_pol_B"/>
    <property type="match status" value="1"/>
</dbReference>
<keyword evidence="11 20" id="KW-0862">Zinc</keyword>
<dbReference type="FunFam" id="1.10.132.60:FF:000007">
    <property type="entry name" value="DNA polymerase"/>
    <property type="match status" value="1"/>
</dbReference>
<dbReference type="GO" id="GO:0042276">
    <property type="term" value="P:error-prone translesion synthesis"/>
    <property type="evidence" value="ECO:0007669"/>
    <property type="project" value="TreeGrafter"/>
</dbReference>
<evidence type="ECO:0000259" key="22">
    <source>
        <dbReference type="Pfam" id="PF00136"/>
    </source>
</evidence>
<dbReference type="GO" id="GO:0003887">
    <property type="term" value="F:DNA-directed DNA polymerase activity"/>
    <property type="evidence" value="ECO:0007669"/>
    <property type="project" value="UniProtKB-KW"/>
</dbReference>
<evidence type="ECO:0000256" key="9">
    <source>
        <dbReference type="ARBA" id="ARBA00022763"/>
    </source>
</evidence>
<dbReference type="InterPro" id="IPR006133">
    <property type="entry name" value="DNA-dir_DNA_pol_B_exonuc"/>
</dbReference>
<comment type="catalytic activity">
    <reaction evidence="18 20">
        <text>DNA(n) + a 2'-deoxyribonucleoside 5'-triphosphate = DNA(n+1) + diphosphate</text>
        <dbReference type="Rhea" id="RHEA:22508"/>
        <dbReference type="Rhea" id="RHEA-COMP:17339"/>
        <dbReference type="Rhea" id="RHEA-COMP:17340"/>
        <dbReference type="ChEBI" id="CHEBI:33019"/>
        <dbReference type="ChEBI" id="CHEBI:61560"/>
        <dbReference type="ChEBI" id="CHEBI:173112"/>
        <dbReference type="EC" id="2.7.7.7"/>
    </reaction>
</comment>
<evidence type="ECO:0000259" key="26">
    <source>
        <dbReference type="Pfam" id="PF24065"/>
    </source>
</evidence>
<comment type="similarity">
    <text evidence="3 20">Belongs to the DNA polymerase type-B family.</text>
</comment>
<dbReference type="Gene3D" id="3.30.342.10">
    <property type="entry name" value="DNA Polymerase, chain B, domain 1"/>
    <property type="match status" value="1"/>
</dbReference>
<dbReference type="Pfam" id="PF24055">
    <property type="entry name" value="POL3_N"/>
    <property type="match status" value="1"/>
</dbReference>
<dbReference type="Gene3D" id="3.30.420.10">
    <property type="entry name" value="Ribonuclease H-like superfamily/Ribonuclease H"/>
    <property type="match status" value="1"/>
</dbReference>
<dbReference type="CDD" id="cd05778">
    <property type="entry name" value="DNA_polB_zeta_exo"/>
    <property type="match status" value="1"/>
</dbReference>
<keyword evidence="12 20" id="KW-0239">DNA-directed DNA polymerase</keyword>
<dbReference type="InterPro" id="IPR056447">
    <property type="entry name" value="REV3_N"/>
</dbReference>
<dbReference type="InterPro" id="IPR023211">
    <property type="entry name" value="DNA_pol_palm_dom_sf"/>
</dbReference>
<keyword evidence="7 20" id="KW-0235">DNA replication</keyword>
<dbReference type="InterPro" id="IPR056435">
    <property type="entry name" value="DPOD/Z_N"/>
</dbReference>
<dbReference type="Gene3D" id="1.10.287.690">
    <property type="entry name" value="Helix hairpin bin"/>
    <property type="match status" value="1"/>
</dbReference>
<dbReference type="CDD" id="cd05534">
    <property type="entry name" value="POLBc_zeta"/>
    <property type="match status" value="1"/>
</dbReference>
<evidence type="ECO:0000256" key="6">
    <source>
        <dbReference type="ARBA" id="ARBA00022695"/>
    </source>
</evidence>